<gene>
    <name evidence="2" type="ORF">M430DRAFT_62374</name>
</gene>
<keyword evidence="3" id="KW-1185">Reference proteome</keyword>
<dbReference type="RefSeq" id="XP_024724612.1">
    <property type="nucleotide sequence ID" value="XM_024868987.1"/>
</dbReference>
<accession>A0A2T3BCF2</accession>
<evidence type="ECO:0000256" key="1">
    <source>
        <dbReference type="SAM" id="Phobius"/>
    </source>
</evidence>
<sequence length="103" mass="11433">MSTLNLLTNLSMPLDLASFPTPQTASPSLPLNLPPTPSGLSTLPLTIRVLILLLPIILPFLAPYIFSYFAFPKGFIEVRNEDLEDYDPAVYWAALAERFVEPN</sequence>
<dbReference type="InParanoid" id="A0A2T3BCF2"/>
<keyword evidence="1" id="KW-1133">Transmembrane helix</keyword>
<organism evidence="2 3">
    <name type="scientific">Amorphotheca resinae ATCC 22711</name>
    <dbReference type="NCBI Taxonomy" id="857342"/>
    <lineage>
        <taxon>Eukaryota</taxon>
        <taxon>Fungi</taxon>
        <taxon>Dikarya</taxon>
        <taxon>Ascomycota</taxon>
        <taxon>Pezizomycotina</taxon>
        <taxon>Leotiomycetes</taxon>
        <taxon>Helotiales</taxon>
        <taxon>Amorphothecaceae</taxon>
        <taxon>Amorphotheca</taxon>
    </lineage>
</organism>
<dbReference type="GeneID" id="36577068"/>
<evidence type="ECO:0000313" key="3">
    <source>
        <dbReference type="Proteomes" id="UP000241818"/>
    </source>
</evidence>
<evidence type="ECO:0000313" key="2">
    <source>
        <dbReference type="EMBL" id="PSS27087.1"/>
    </source>
</evidence>
<protein>
    <submittedName>
        <fullName evidence="2">Uncharacterized protein</fullName>
    </submittedName>
</protein>
<name>A0A2T3BCF2_AMORE</name>
<keyword evidence="1" id="KW-0472">Membrane</keyword>
<proteinExistence type="predicted"/>
<dbReference type="EMBL" id="KZ679006">
    <property type="protein sequence ID" value="PSS27087.1"/>
    <property type="molecule type" value="Genomic_DNA"/>
</dbReference>
<dbReference type="AlphaFoldDB" id="A0A2T3BCF2"/>
<reference evidence="2 3" key="1">
    <citation type="journal article" date="2018" name="New Phytol.">
        <title>Comparative genomics and transcriptomics depict ericoid mycorrhizal fungi as versatile saprotrophs and plant mutualists.</title>
        <authorList>
            <person name="Martino E."/>
            <person name="Morin E."/>
            <person name="Grelet G.A."/>
            <person name="Kuo A."/>
            <person name="Kohler A."/>
            <person name="Daghino S."/>
            <person name="Barry K.W."/>
            <person name="Cichocki N."/>
            <person name="Clum A."/>
            <person name="Dockter R.B."/>
            <person name="Hainaut M."/>
            <person name="Kuo R.C."/>
            <person name="LaButti K."/>
            <person name="Lindahl B.D."/>
            <person name="Lindquist E.A."/>
            <person name="Lipzen A."/>
            <person name="Khouja H.R."/>
            <person name="Magnuson J."/>
            <person name="Murat C."/>
            <person name="Ohm R.A."/>
            <person name="Singer S.W."/>
            <person name="Spatafora J.W."/>
            <person name="Wang M."/>
            <person name="Veneault-Fourrey C."/>
            <person name="Henrissat B."/>
            <person name="Grigoriev I.V."/>
            <person name="Martin F.M."/>
            <person name="Perotto S."/>
        </authorList>
    </citation>
    <scope>NUCLEOTIDE SEQUENCE [LARGE SCALE GENOMIC DNA]</scope>
    <source>
        <strain evidence="2 3">ATCC 22711</strain>
    </source>
</reference>
<feature type="transmembrane region" description="Helical" evidence="1">
    <location>
        <begin position="45"/>
        <end position="71"/>
    </location>
</feature>
<dbReference type="Proteomes" id="UP000241818">
    <property type="component" value="Unassembled WGS sequence"/>
</dbReference>
<keyword evidence="1" id="KW-0812">Transmembrane</keyword>